<dbReference type="InterPro" id="IPR001356">
    <property type="entry name" value="HD"/>
</dbReference>
<feature type="region of interest" description="Disordered" evidence="14">
    <location>
        <begin position="1941"/>
        <end position="1971"/>
    </location>
</feature>
<keyword evidence="3" id="KW-0677">Repeat</keyword>
<dbReference type="FunFam" id="1.10.10.60:FF:000080">
    <property type="entry name" value="Zinc finger homeobox protein 2"/>
    <property type="match status" value="1"/>
</dbReference>
<comment type="subcellular location">
    <subcellularLocation>
        <location evidence="1 12 13">Nucleus</location>
    </subcellularLocation>
</comment>
<feature type="compositionally biased region" description="Polar residues" evidence="14">
    <location>
        <begin position="1876"/>
        <end position="1885"/>
    </location>
</feature>
<feature type="compositionally biased region" description="Low complexity" evidence="14">
    <location>
        <begin position="2123"/>
        <end position="2135"/>
    </location>
</feature>
<feature type="domain" description="C2H2-type" evidence="16">
    <location>
        <begin position="1359"/>
        <end position="1388"/>
    </location>
</feature>
<keyword evidence="8 12" id="KW-0371">Homeobox</keyword>
<feature type="region of interest" description="Disordered" evidence="14">
    <location>
        <begin position="437"/>
        <end position="468"/>
    </location>
</feature>
<keyword evidence="18" id="KW-1185">Reference proteome</keyword>
<feature type="region of interest" description="Disordered" evidence="14">
    <location>
        <begin position="1"/>
        <end position="68"/>
    </location>
</feature>
<evidence type="ECO:0000313" key="17">
    <source>
        <dbReference type="EMBL" id="KAK9737952.1"/>
    </source>
</evidence>
<dbReference type="FunFam" id="3.30.160.60:FF:000768">
    <property type="entry name" value="zinc finger homeobox protein 3 isoform X2"/>
    <property type="match status" value="1"/>
</dbReference>
<feature type="region of interest" description="Disordered" evidence="14">
    <location>
        <begin position="2530"/>
        <end position="2641"/>
    </location>
</feature>
<feature type="compositionally biased region" description="Basic and acidic residues" evidence="14">
    <location>
        <begin position="2537"/>
        <end position="2548"/>
    </location>
</feature>
<evidence type="ECO:0000256" key="7">
    <source>
        <dbReference type="ARBA" id="ARBA00023125"/>
    </source>
</evidence>
<feature type="domain" description="Homeobox" evidence="15">
    <location>
        <begin position="2058"/>
        <end position="2118"/>
    </location>
</feature>
<dbReference type="FunFam" id="3.30.160.60:FF:000081">
    <property type="entry name" value="Zinc finger homeobox protein 4"/>
    <property type="match status" value="1"/>
</dbReference>
<feature type="compositionally biased region" description="Basic and acidic residues" evidence="14">
    <location>
        <begin position="823"/>
        <end position="842"/>
    </location>
</feature>
<evidence type="ECO:0000256" key="4">
    <source>
        <dbReference type="ARBA" id="ARBA00022771"/>
    </source>
</evidence>
<dbReference type="PROSITE" id="PS00027">
    <property type="entry name" value="HOMEOBOX_1"/>
    <property type="match status" value="2"/>
</dbReference>
<dbReference type="InterPro" id="IPR051968">
    <property type="entry name" value="ZnFinger_Homeobox_TR"/>
</dbReference>
<evidence type="ECO:0000259" key="16">
    <source>
        <dbReference type="PROSITE" id="PS50157"/>
    </source>
</evidence>
<feature type="compositionally biased region" description="Pro residues" evidence="14">
    <location>
        <begin position="41"/>
        <end position="58"/>
    </location>
</feature>
<feature type="domain" description="C2H2-type" evidence="16">
    <location>
        <begin position="1085"/>
        <end position="1107"/>
    </location>
</feature>
<evidence type="ECO:0000313" key="18">
    <source>
        <dbReference type="Proteomes" id="UP001458880"/>
    </source>
</evidence>
<dbReference type="InterPro" id="IPR013087">
    <property type="entry name" value="Znf_C2H2_type"/>
</dbReference>
<evidence type="ECO:0000256" key="8">
    <source>
        <dbReference type="ARBA" id="ARBA00023155"/>
    </source>
</evidence>
<feature type="domain" description="C2H2-type" evidence="16">
    <location>
        <begin position="1243"/>
        <end position="1272"/>
    </location>
</feature>
<evidence type="ECO:0000256" key="10">
    <source>
        <dbReference type="ARBA" id="ARBA00023242"/>
    </source>
</evidence>
<evidence type="ECO:0000256" key="2">
    <source>
        <dbReference type="ARBA" id="ARBA00022723"/>
    </source>
</evidence>
<feature type="compositionally biased region" description="Basic and acidic residues" evidence="14">
    <location>
        <begin position="2583"/>
        <end position="2595"/>
    </location>
</feature>
<reference evidence="17 18" key="1">
    <citation type="journal article" date="2024" name="BMC Genomics">
        <title>De novo assembly and annotation of Popillia japonica's genome with initial clues to its potential as an invasive pest.</title>
        <authorList>
            <person name="Cucini C."/>
            <person name="Boschi S."/>
            <person name="Funari R."/>
            <person name="Cardaioli E."/>
            <person name="Iannotti N."/>
            <person name="Marturano G."/>
            <person name="Paoli F."/>
            <person name="Bruttini M."/>
            <person name="Carapelli A."/>
            <person name="Frati F."/>
            <person name="Nardi F."/>
        </authorList>
    </citation>
    <scope>NUCLEOTIDE SEQUENCE [LARGE SCALE GENOMIC DNA]</scope>
    <source>
        <strain evidence="17">DMR45628</strain>
    </source>
</reference>
<dbReference type="FunFam" id="1.10.10.60:FF:000064">
    <property type="entry name" value="Zinc finger homeobox protein 4"/>
    <property type="match status" value="1"/>
</dbReference>
<dbReference type="InterPro" id="IPR009057">
    <property type="entry name" value="Homeodomain-like_sf"/>
</dbReference>
<dbReference type="SMART" id="SM00355">
    <property type="entry name" value="ZnF_C2H2"/>
    <property type="match status" value="22"/>
</dbReference>
<dbReference type="InterPro" id="IPR036236">
    <property type="entry name" value="Znf_C2H2_sf"/>
</dbReference>
<evidence type="ECO:0000256" key="9">
    <source>
        <dbReference type="ARBA" id="ARBA00023163"/>
    </source>
</evidence>
<dbReference type="CDD" id="cd00086">
    <property type="entry name" value="homeodomain"/>
    <property type="match status" value="5"/>
</dbReference>
<feature type="region of interest" description="Disordered" evidence="14">
    <location>
        <begin position="565"/>
        <end position="597"/>
    </location>
</feature>
<feature type="region of interest" description="Disordered" evidence="14">
    <location>
        <begin position="1529"/>
        <end position="1586"/>
    </location>
</feature>
<dbReference type="PROSITE" id="PS50157">
    <property type="entry name" value="ZINC_FINGER_C2H2_2"/>
    <property type="match status" value="10"/>
</dbReference>
<dbReference type="GO" id="GO:0000981">
    <property type="term" value="F:DNA-binding transcription factor activity, RNA polymerase II-specific"/>
    <property type="evidence" value="ECO:0007669"/>
    <property type="project" value="InterPro"/>
</dbReference>
<feature type="domain" description="C2H2-type" evidence="16">
    <location>
        <begin position="896"/>
        <end position="924"/>
    </location>
</feature>
<dbReference type="Gene3D" id="3.30.160.60">
    <property type="entry name" value="Classic Zinc Finger"/>
    <property type="match status" value="7"/>
</dbReference>
<dbReference type="Pfam" id="PF24056">
    <property type="entry name" value="zf-C2H2_ZFHX3"/>
    <property type="match status" value="1"/>
</dbReference>
<feature type="domain" description="C2H2-type" evidence="16">
    <location>
        <begin position="407"/>
        <end position="436"/>
    </location>
</feature>
<evidence type="ECO:0000256" key="5">
    <source>
        <dbReference type="ARBA" id="ARBA00022833"/>
    </source>
</evidence>
<feature type="region of interest" description="Disordered" evidence="14">
    <location>
        <begin position="1480"/>
        <end position="1500"/>
    </location>
</feature>
<dbReference type="GO" id="GO:0000978">
    <property type="term" value="F:RNA polymerase II cis-regulatory region sequence-specific DNA binding"/>
    <property type="evidence" value="ECO:0007669"/>
    <property type="project" value="TreeGrafter"/>
</dbReference>
<feature type="region of interest" description="Disordered" evidence="14">
    <location>
        <begin position="800"/>
        <end position="842"/>
    </location>
</feature>
<dbReference type="GO" id="GO:0005634">
    <property type="term" value="C:nucleus"/>
    <property type="evidence" value="ECO:0007669"/>
    <property type="project" value="UniProtKB-SubCell"/>
</dbReference>
<feature type="compositionally biased region" description="Low complexity" evidence="14">
    <location>
        <begin position="2205"/>
        <end position="2229"/>
    </location>
</feature>
<feature type="region of interest" description="Disordered" evidence="14">
    <location>
        <begin position="1320"/>
        <end position="1355"/>
    </location>
</feature>
<keyword evidence="6" id="KW-0805">Transcription regulation</keyword>
<keyword evidence="4 11" id="KW-0863">Zinc-finger</keyword>
<evidence type="ECO:0000256" key="14">
    <source>
        <dbReference type="SAM" id="MobiDB-lite"/>
    </source>
</evidence>
<feature type="compositionally biased region" description="Low complexity" evidence="14">
    <location>
        <begin position="1320"/>
        <end position="1341"/>
    </location>
</feature>
<name>A0AAW1LVQ5_POPJA</name>
<feature type="domain" description="C2H2-type" evidence="16">
    <location>
        <begin position="1287"/>
        <end position="1318"/>
    </location>
</feature>
<dbReference type="PANTHER" id="PTHR45891:SF3">
    <property type="entry name" value="ZINC FINGER PROTEIN 2"/>
    <property type="match status" value="1"/>
</dbReference>
<feature type="region of interest" description="Disordered" evidence="14">
    <location>
        <begin position="229"/>
        <end position="269"/>
    </location>
</feature>
<feature type="region of interest" description="Disordered" evidence="14">
    <location>
        <begin position="960"/>
        <end position="999"/>
    </location>
</feature>
<feature type="compositionally biased region" description="Basic and acidic residues" evidence="14">
    <location>
        <begin position="1550"/>
        <end position="1576"/>
    </location>
</feature>
<dbReference type="SUPFAM" id="SSF57667">
    <property type="entry name" value="beta-beta-alpha zinc fingers"/>
    <property type="match status" value="6"/>
</dbReference>
<dbReference type="PANTHER" id="PTHR45891">
    <property type="entry name" value="ZINC FINGER HOMEOBOX PROTEIN"/>
    <property type="match status" value="1"/>
</dbReference>
<feature type="compositionally biased region" description="Basic and acidic residues" evidence="14">
    <location>
        <begin position="1190"/>
        <end position="1202"/>
    </location>
</feature>
<evidence type="ECO:0000259" key="15">
    <source>
        <dbReference type="PROSITE" id="PS50071"/>
    </source>
</evidence>
<feature type="domain" description="C2H2-type" evidence="16">
    <location>
        <begin position="1113"/>
        <end position="1141"/>
    </location>
</feature>
<keyword evidence="2" id="KW-0479">Metal-binding</keyword>
<evidence type="ECO:0000256" key="3">
    <source>
        <dbReference type="ARBA" id="ARBA00022737"/>
    </source>
</evidence>
<dbReference type="SMART" id="SM00389">
    <property type="entry name" value="HOX"/>
    <property type="match status" value="5"/>
</dbReference>
<dbReference type="EMBL" id="JASPKY010000093">
    <property type="protein sequence ID" value="KAK9737952.1"/>
    <property type="molecule type" value="Genomic_DNA"/>
</dbReference>
<organism evidence="17 18">
    <name type="scientific">Popillia japonica</name>
    <name type="common">Japanese beetle</name>
    <dbReference type="NCBI Taxonomy" id="7064"/>
    <lineage>
        <taxon>Eukaryota</taxon>
        <taxon>Metazoa</taxon>
        <taxon>Ecdysozoa</taxon>
        <taxon>Arthropoda</taxon>
        <taxon>Hexapoda</taxon>
        <taxon>Insecta</taxon>
        <taxon>Pterygota</taxon>
        <taxon>Neoptera</taxon>
        <taxon>Endopterygota</taxon>
        <taxon>Coleoptera</taxon>
        <taxon>Polyphaga</taxon>
        <taxon>Scarabaeiformia</taxon>
        <taxon>Scarabaeidae</taxon>
        <taxon>Rutelinae</taxon>
        <taxon>Popillia</taxon>
    </lineage>
</organism>
<feature type="DNA-binding region" description="Homeobox" evidence="12">
    <location>
        <begin position="1786"/>
        <end position="1845"/>
    </location>
</feature>
<feature type="compositionally biased region" description="Polar residues" evidence="14">
    <location>
        <begin position="2608"/>
        <end position="2623"/>
    </location>
</feature>
<feature type="compositionally biased region" description="Polar residues" evidence="14">
    <location>
        <begin position="237"/>
        <end position="257"/>
    </location>
</feature>
<feature type="compositionally biased region" description="Basic and acidic residues" evidence="14">
    <location>
        <begin position="1628"/>
        <end position="1640"/>
    </location>
</feature>
<dbReference type="InterPro" id="IPR017970">
    <property type="entry name" value="Homeobox_CS"/>
</dbReference>
<feature type="region of interest" description="Disordered" evidence="14">
    <location>
        <begin position="1185"/>
        <end position="1212"/>
    </location>
</feature>
<feature type="compositionally biased region" description="Low complexity" evidence="14">
    <location>
        <begin position="1599"/>
        <end position="1627"/>
    </location>
</feature>
<feature type="domain" description="Homeobox" evidence="15">
    <location>
        <begin position="3093"/>
        <end position="3153"/>
    </location>
</feature>
<accession>A0AAW1LVQ5</accession>
<feature type="DNA-binding region" description="Homeobox" evidence="12">
    <location>
        <begin position="2060"/>
        <end position="2119"/>
    </location>
</feature>
<feature type="region of interest" description="Disordered" evidence="14">
    <location>
        <begin position="1874"/>
        <end position="1899"/>
    </location>
</feature>
<feature type="domain" description="Homeobox" evidence="15">
    <location>
        <begin position="1784"/>
        <end position="1844"/>
    </location>
</feature>
<gene>
    <name evidence="17" type="ORF">QE152_g10287</name>
</gene>
<dbReference type="PROSITE" id="PS50071">
    <property type="entry name" value="HOMEOBOX_2"/>
    <property type="match status" value="5"/>
</dbReference>
<proteinExistence type="predicted"/>
<dbReference type="Pfam" id="PF00096">
    <property type="entry name" value="zf-C2H2"/>
    <property type="match status" value="1"/>
</dbReference>
<feature type="DNA-binding region" description="Homeobox" evidence="12">
    <location>
        <begin position="3095"/>
        <end position="3154"/>
    </location>
</feature>
<feature type="compositionally biased region" description="Low complexity" evidence="14">
    <location>
        <begin position="1536"/>
        <end position="1549"/>
    </location>
</feature>
<comment type="caution">
    <text evidence="17">The sequence shown here is derived from an EMBL/GenBank/DDBJ whole genome shotgun (WGS) entry which is preliminary data.</text>
</comment>
<dbReference type="Gene3D" id="1.10.10.60">
    <property type="entry name" value="Homeodomain-like"/>
    <property type="match status" value="5"/>
</dbReference>
<feature type="compositionally biased region" description="Low complexity" evidence="14">
    <location>
        <begin position="1647"/>
        <end position="1673"/>
    </location>
</feature>
<feature type="region of interest" description="Disordered" evidence="14">
    <location>
        <begin position="2945"/>
        <end position="2985"/>
    </location>
</feature>
<feature type="region of interest" description="Disordered" evidence="14">
    <location>
        <begin position="2038"/>
        <end position="2063"/>
    </location>
</feature>
<evidence type="ECO:0000256" key="6">
    <source>
        <dbReference type="ARBA" id="ARBA00023015"/>
    </source>
</evidence>
<evidence type="ECO:0000256" key="13">
    <source>
        <dbReference type="RuleBase" id="RU000682"/>
    </source>
</evidence>
<dbReference type="Proteomes" id="UP001458880">
    <property type="component" value="Unassembled WGS sequence"/>
</dbReference>
<evidence type="ECO:0000256" key="11">
    <source>
        <dbReference type="PROSITE-ProRule" id="PRU00042"/>
    </source>
</evidence>
<feature type="compositionally biased region" description="Low complexity" evidence="14">
    <location>
        <begin position="2475"/>
        <end position="2486"/>
    </location>
</feature>
<feature type="compositionally biased region" description="Low complexity" evidence="14">
    <location>
        <begin position="2238"/>
        <end position="2255"/>
    </location>
</feature>
<feature type="domain" description="Homeobox" evidence="15">
    <location>
        <begin position="2360"/>
        <end position="2420"/>
    </location>
</feature>
<keyword evidence="7 12" id="KW-0238">DNA-binding</keyword>
<feature type="DNA-binding region" description="Homeobox" evidence="12">
    <location>
        <begin position="2639"/>
        <end position="2698"/>
    </location>
</feature>
<keyword evidence="10 12" id="KW-0539">Nucleus</keyword>
<keyword evidence="9" id="KW-0804">Transcription</keyword>
<feature type="DNA-binding region" description="Homeobox" evidence="12">
    <location>
        <begin position="2362"/>
        <end position="2421"/>
    </location>
</feature>
<sequence>MPSLPAAPELSSGGRTERQQSHDRRTTNAAANDMSPEQEASPPPAAPGASPPPAPTRLPSPAISHQDTNSDVEQFAGKIVYNPDGSAYIIEDSESENESTPTPVPEVVPPLQAVYISRLLRQPARPTELPAVHSYRVIALRDARPPRPASVPVKPILMCFVCKLSFGFARSFANHAQSEHGVALKENEREVLSADCSAILQCVGADKRPIVSLLEPLGPAQAENHITTTTSISSATNQRVDGNSPHSDTPPCSSRNTPGKSPSPPFATPPAFLTGTTIGVCPDHLQGRPSGAECARCEMILASGRLGPAGLGNVHSRNSCKTCARCEMILASGRLGPAGLGNVHSRNSCKTLKCPKCNWHYKYQETLEIHMKEKHPEAETSCIYCIAGQPHPRLARGETYTCGYKPYRCEVCNYSTTTKGNLSIHMQSDKHLNNMQELQNGGAPNVEARQASPKAPPLHHSPVSSGHKPKPSFRCDVCNYETNVARNLRIHMTSEKHTHNMLVLQQNVKHMQTLSALHHQQHPQQHMESLYGMYPGLGDKPEAALADMAYNQALLIQMMTGGQLPGHAGPAEMSQHSDMGLNPETMEPPPEPADPDPDKTYQCCVCNIFATDNLEDLGRHLAQDRTRLREQEILAVVAGHYVCKLCTYKTNLKANFQLHCKTDKHLQRLQHVNHVKEGGTRNEWKLKYASAPGGVQIRCNACDYYTNSAHKLQLHAAGGRHEAGVALLRHLVERCLVLRPDQQRVFHCSLCGFSATNRLLLLQHVKSLKHLHLEQLHQLQRRAEGKETGPEIGEVFHVVPGPIEQQTPERRDSVNSDSNIIEQPKDQQIKTEPSEDIEEIRPPREISTNSHICPYCEYSNDSEMRISKKSGHHVKYRRTVTYAPQHGTNSSSETHFQCPLCQDSFKERPNLERHVMQIHSVNNEGLQRLLMLVDQSHWLNHASRTSTPNNSTTNNQIQTASHQLISPTSVSSKDSNKLDKNDSTNLDVEPDIMSPNSDDNTDFEYERCGTCFKNFKNIDELCFHQNETGHLEIKQTPSGPGYVCWKKGCNQFFPTAHTLQMHFKDVHAKNSITTMSVSEKHVYKYRCNQCSLAFKTLEKLQLHSQYHLIRDATKCVLCGRSFRSLVALHKHVESVHSELTDEELAAYKQSLMNNPLLLAGLQGQVLDSSTNDLLKKESLRADDVEYNDCDDGKDLNTSHEDSNQNDGENSDDSIIYKDQQFLEDYLNSQAIAEDSYNDPNRKYKCHRCKVAFTRQSYLTAHNKTLLHRKGEKLSYPMEKYLDPNRPYKCDVCKESFTQKNILLVHYNSVSHLHKLKRAMQEQQQNNNNNPPVSPIISQPQNMTLTPKSTSSEEDDKKRYRCNICKVAYTQGSTLDIHMRSVLHQTRASKLQDLALTGQIDLSKPLIEQPEAMQSPKQSSPTPCSGEKGSPTPPSPGLGAGSQGMMGCPKCGALFSSQDQLSAHQQLYCMFAAPMAIFQQAQEPGQAKSPPPGDQDLVSKLNLPKKTGSHMYKHLLESFGFDLVMQYNESHQRRQRQQQQQQQAQQQPQQQHREVEEKIHSPPPTHDVDLDATSRTEEEIESSLPEFKNEYEKKSVVVTAATSSSTLNTDPRVTTPGATTTTTSPADTTPEKEDESKEALHAKLNLQSTPEVTAASTAPSTPTSSSTPASSTDSLPANIQAMIAQSMAQNPMALAQQMSEMQAALNVMQLQQQLNFNPMMQMMGMGLPLGLNALAAMNLQPPLVPLMMPPPPYDPMSQFASQDPQTMLAKQQAMIQQQAAVNAAANQKRARTRITDDQLKILRSHFDINNSPSEEQILEMASQSGLPPKVIKHWFRNTLFKERQRNKDSPYNFNNPPSTTLNLEEYEKTGEAKVLPLNSSGSSTEENAIKNKSPPPPLQNEIKSEMKEELVEDMPSTKYHNIEEHKHPSDDLDEKPNIFNLASNLQPPPSPASSISGSESHNMSHLSTPNTPNSLTLTSIIASQLGDTMTTTSTPTNLNMTSSAQHPLQSPMLPPPKLNQQVFPSPNNLQNMLPLTPNRCLSPNRDFQGSGSNSSGGSSGKRANRTRFTDYQIKVLQEFFENNAYPKDDDLEYLSKLLSLSPRVIVVWFQNARQKARKVYENQPAAEPAPGIPEEAGTNRFQRTPGLNYQCKKCLLVFQRYYELIRHQKTHCFKEEDAKRSAQAQAAAAQIAAVLSSEDSNSSTTIEQNQQQPPIPQSPQIQGTSSQSPIQPNPPTTPTPTSGNFPNSPMSSSGTTETKEGTFQCDKCNLVFPRFDLWREHQLVHIMNPNLFPSYPPDSPFGILQQHAQLQQLNANLVTEQSNNKTASPIPHPLMNMLNNVNAQKRKLEEYDGESDVSDQPKDKRLRTTILPEQLDYLYQKYQIESNPSRKMLENIAREVGLKKRVVQVWFQNTRARERKGQFRAHAQVINKRCPFCPALFKVKSALESHLTTKHADQCARGEINIDALPDEEASLESSPSLSSGGDNKFQQTPAGMIPPMFHSMNPEMENSIKKYYEESMKRYISELQAHAASSNGDKSEIKTGKEEGEIPLDLSKPVDLSRPMKVNMDHERNLCDPGPLTDLSERSLCDERSDSMSETTEFYDDESNPTSPASSTQSNQRPPTSGSGNTGGGGSNSGTKRFRTQMSSVQVKVMKSLFGDYKTPTMAECEMLGKEIGLPKRVVQVWFQNARAKEKKGKLALQKVLGNSESENPPLPDDCKYCCFKYSHKYSIQDHIFTKSHIANVRIHLENASKDNMCDGEFTVPPIPGASGAVSADSTTNPQQQNLNNNTQLQLLQMAGIQVGANKVEQDDNQEAFFQQLYGLSSNSSYGAQNPFLQHAVFGASGEQKARKVYQNQPAAEPAPGISEEADTNRFQKTAGLNYQCKKCLFVFQRYYELIRHQKTHCFKDEDRKRSAQAHATAAQIAAVLSSEDSNNSIIIEQNQQHPPISQSPQIQGTSSQSPIQPNPPTTPKPTSGNFAYSSISSSDTTETKEGIFQCDKCNLVFPRFDLWREHHLVHIMNPTMFPLYPPDSPFGILQQHAQLQQLNLVIEQANNKTDSPIPYPLMNMLNNVNAQKRKLEVYDGGSDVSDQHKDKRLQITILPEQLDYLYQKYQIESNPSRKMLENITREVALKKRVVQVWFQNTRARERKGQFRAHAQVLVSCTVKCQPGNRRFCIVGNISLLHMHRPI</sequence>
<dbReference type="PROSITE" id="PS00028">
    <property type="entry name" value="ZINC_FINGER_C2H2_1"/>
    <property type="match status" value="13"/>
</dbReference>
<feature type="compositionally biased region" description="Low complexity" evidence="14">
    <location>
        <begin position="2945"/>
        <end position="2964"/>
    </location>
</feature>
<dbReference type="GO" id="GO:0008270">
    <property type="term" value="F:zinc ion binding"/>
    <property type="evidence" value="ECO:0007669"/>
    <property type="project" value="UniProtKB-KW"/>
</dbReference>
<feature type="compositionally biased region" description="Polar residues" evidence="14">
    <location>
        <begin position="1960"/>
        <end position="1971"/>
    </location>
</feature>
<feature type="region of interest" description="Disordered" evidence="14">
    <location>
        <begin position="1599"/>
        <end position="1673"/>
    </location>
</feature>
<evidence type="ECO:0000256" key="1">
    <source>
        <dbReference type="ARBA" id="ARBA00004123"/>
    </source>
</evidence>
<feature type="region of interest" description="Disordered" evidence="14">
    <location>
        <begin position="1408"/>
        <end position="1440"/>
    </location>
</feature>
<protein>
    <submittedName>
        <fullName evidence="17">Zinc finger, C2H2 type</fullName>
    </submittedName>
</protein>
<dbReference type="SMART" id="SM00451">
    <property type="entry name" value="ZnF_U1"/>
    <property type="match status" value="6"/>
</dbReference>
<feature type="region of interest" description="Disordered" evidence="14">
    <location>
        <begin position="2471"/>
        <end position="2495"/>
    </location>
</feature>
<evidence type="ECO:0000256" key="12">
    <source>
        <dbReference type="PROSITE-ProRule" id="PRU00108"/>
    </source>
</evidence>
<feature type="compositionally biased region" description="Basic and acidic residues" evidence="14">
    <location>
        <begin position="15"/>
        <end position="26"/>
    </location>
</feature>
<feature type="domain" description="C2H2-type" evidence="16">
    <location>
        <begin position="2148"/>
        <end position="2175"/>
    </location>
</feature>
<keyword evidence="5" id="KW-0862">Zinc</keyword>
<feature type="domain" description="C2H2-type" evidence="16">
    <location>
        <begin position="1042"/>
        <end position="1072"/>
    </location>
</feature>
<dbReference type="InterPro" id="IPR003604">
    <property type="entry name" value="Matrin/U1-like-C_Znf_C2H2"/>
</dbReference>
<dbReference type="SUPFAM" id="SSF46689">
    <property type="entry name" value="Homeodomain-like"/>
    <property type="match status" value="5"/>
</dbReference>
<dbReference type="Pfam" id="PF00046">
    <property type="entry name" value="Homeodomain"/>
    <property type="match status" value="5"/>
</dbReference>
<feature type="region of interest" description="Disordered" evidence="14">
    <location>
        <begin position="2192"/>
        <end position="2259"/>
    </location>
</feature>
<feature type="region of interest" description="Disordered" evidence="14">
    <location>
        <begin position="2119"/>
        <end position="2142"/>
    </location>
</feature>
<feature type="domain" description="Homeobox" evidence="15">
    <location>
        <begin position="2637"/>
        <end position="2697"/>
    </location>
</feature>
<feature type="compositionally biased region" description="Polar residues" evidence="14">
    <location>
        <begin position="960"/>
        <end position="973"/>
    </location>
</feature>
<feature type="domain" description="C2H2-type" evidence="16">
    <location>
        <begin position="2883"/>
        <end position="2910"/>
    </location>
</feature>